<dbReference type="Proteomes" id="UP000002985">
    <property type="component" value="Unassembled WGS sequence"/>
</dbReference>
<keyword evidence="2" id="KW-1185">Reference proteome</keyword>
<comment type="caution">
    <text evidence="1">The sequence shown here is derived from an EMBL/GenBank/DDBJ whole genome shotgun (WGS) entry which is preliminary data.</text>
</comment>
<dbReference type="AlphaFoldDB" id="I3IMX3"/>
<reference evidence="1 2" key="1">
    <citation type="journal article" date="2012" name="FEBS Lett.">
        <title>Anammox organism KSU-1 expresses a NirK-type copper-containing nitrite reductase instead of a NirS-type with cytochrome cd1.</title>
        <authorList>
            <person name="Hira D."/>
            <person name="Toh H."/>
            <person name="Migita C.T."/>
            <person name="Okubo H."/>
            <person name="Nishiyama T."/>
            <person name="Hattori M."/>
            <person name="Furukawa K."/>
            <person name="Fujii T."/>
        </authorList>
    </citation>
    <scope>NUCLEOTIDE SEQUENCE [LARGE SCALE GENOMIC DNA]</scope>
</reference>
<gene>
    <name evidence="1" type="ORF">KSU1_C1472</name>
</gene>
<evidence type="ECO:0000313" key="1">
    <source>
        <dbReference type="EMBL" id="GAB63068.1"/>
    </source>
</evidence>
<dbReference type="EMBL" id="BAFH01000003">
    <property type="protein sequence ID" value="GAB63068.1"/>
    <property type="molecule type" value="Genomic_DNA"/>
</dbReference>
<dbReference type="STRING" id="247490.KSU1_C1472"/>
<organism evidence="1 2">
    <name type="scientific">Candidatus Jettenia caeni</name>
    <dbReference type="NCBI Taxonomy" id="247490"/>
    <lineage>
        <taxon>Bacteria</taxon>
        <taxon>Pseudomonadati</taxon>
        <taxon>Planctomycetota</taxon>
        <taxon>Candidatus Brocadiia</taxon>
        <taxon>Candidatus Brocadiales</taxon>
        <taxon>Candidatus Brocadiaceae</taxon>
        <taxon>Candidatus Jettenia</taxon>
    </lineage>
</organism>
<evidence type="ECO:0000313" key="2">
    <source>
        <dbReference type="Proteomes" id="UP000002985"/>
    </source>
</evidence>
<protein>
    <submittedName>
        <fullName evidence="1">Uncharacterized protein</fullName>
    </submittedName>
</protein>
<sequence>MSKIQGKCPECGKETLIIKTDTICCNTCNKTVLREHPKTPESEQEIKKAFERYRKAKTPRNAIIYTCPEDRL</sequence>
<proteinExistence type="predicted"/>
<name>I3IMX3_9BACT</name>
<accession>I3IMX3</accession>